<dbReference type="PANTHER" id="PTHR13061:SF29">
    <property type="entry name" value="GAMMA CARBONIC ANHYDRASE-LIKE 1, MITOCHONDRIAL-RELATED"/>
    <property type="match status" value="1"/>
</dbReference>
<proteinExistence type="predicted"/>
<gene>
    <name evidence="2" type="ORF">GRI75_06840</name>
</gene>
<accession>A0A6I4USC4</accession>
<evidence type="ECO:0000313" key="3">
    <source>
        <dbReference type="Proteomes" id="UP000469159"/>
    </source>
</evidence>
<dbReference type="Gene3D" id="2.160.10.10">
    <property type="entry name" value="Hexapeptide repeat proteins"/>
    <property type="match status" value="1"/>
</dbReference>
<feature type="region of interest" description="Disordered" evidence="1">
    <location>
        <begin position="178"/>
        <end position="201"/>
    </location>
</feature>
<dbReference type="InterPro" id="IPR011004">
    <property type="entry name" value="Trimer_LpxA-like_sf"/>
</dbReference>
<dbReference type="AlphaFoldDB" id="A0A6I4USC4"/>
<dbReference type="OrthoDB" id="9815592at2"/>
<keyword evidence="3" id="KW-1185">Reference proteome</keyword>
<comment type="caution">
    <text evidence="2">The sequence shown here is derived from an EMBL/GenBank/DDBJ whole genome shotgun (WGS) entry which is preliminary data.</text>
</comment>
<dbReference type="Pfam" id="PF00132">
    <property type="entry name" value="Hexapep"/>
    <property type="match status" value="2"/>
</dbReference>
<dbReference type="EMBL" id="WTYK01000003">
    <property type="protein sequence ID" value="MXP41356.1"/>
    <property type="molecule type" value="Genomic_DNA"/>
</dbReference>
<dbReference type="PANTHER" id="PTHR13061">
    <property type="entry name" value="DYNACTIN SUBUNIT P25"/>
    <property type="match status" value="1"/>
</dbReference>
<dbReference type="InterPro" id="IPR050484">
    <property type="entry name" value="Transf_Hexapept/Carb_Anhydrase"/>
</dbReference>
<dbReference type="InterPro" id="IPR001451">
    <property type="entry name" value="Hexapep"/>
</dbReference>
<organism evidence="2 3">
    <name type="scientific">Croceibacterium soli</name>
    <dbReference type="NCBI Taxonomy" id="1739690"/>
    <lineage>
        <taxon>Bacteria</taxon>
        <taxon>Pseudomonadati</taxon>
        <taxon>Pseudomonadota</taxon>
        <taxon>Alphaproteobacteria</taxon>
        <taxon>Sphingomonadales</taxon>
        <taxon>Erythrobacteraceae</taxon>
        <taxon>Croceibacterium</taxon>
    </lineage>
</organism>
<reference evidence="2 3" key="1">
    <citation type="submission" date="2019-12" db="EMBL/GenBank/DDBJ databases">
        <title>Genomic-based taxomic classification of the family Erythrobacteraceae.</title>
        <authorList>
            <person name="Xu L."/>
        </authorList>
    </citation>
    <scope>NUCLEOTIDE SEQUENCE [LARGE SCALE GENOMIC DNA]</scope>
    <source>
        <strain evidence="2 3">MCCC 1K02066</strain>
    </source>
</reference>
<dbReference type="CDD" id="cd04745">
    <property type="entry name" value="LbH_paaY_like"/>
    <property type="match status" value="1"/>
</dbReference>
<evidence type="ECO:0000313" key="2">
    <source>
        <dbReference type="EMBL" id="MXP41356.1"/>
    </source>
</evidence>
<name>A0A6I4USC4_9SPHN</name>
<sequence>MPCYAFDGLVPVVMPGAFVHPDAVLIGDVVIGPEAYIGPCASLRGDFGRIEIGEGANVQDNCTVHSFPGRTVIVGEHGHVGHGAVLHGCVVGRNALIGMNAVIMDNVEIGEDAMIGAMAFVKAGTEVPAGALWAGSPARQIRLLREEEKRWKVEGTAMYRELGQRCIRTLHPVAPLAAEEPDRQRLPGGYLPKAEIGPDKG</sequence>
<dbReference type="RefSeq" id="WP_160746214.1">
    <property type="nucleotide sequence ID" value="NZ_WTYK01000003.1"/>
</dbReference>
<dbReference type="SUPFAM" id="SSF51161">
    <property type="entry name" value="Trimeric LpxA-like enzymes"/>
    <property type="match status" value="1"/>
</dbReference>
<evidence type="ECO:0000256" key="1">
    <source>
        <dbReference type="SAM" id="MobiDB-lite"/>
    </source>
</evidence>
<protein>
    <submittedName>
        <fullName evidence="2">Phenylacetic acid degradation protein PaaY</fullName>
    </submittedName>
</protein>
<dbReference type="Proteomes" id="UP000469159">
    <property type="component" value="Unassembled WGS sequence"/>
</dbReference>